<feature type="region of interest" description="Disordered" evidence="1">
    <location>
        <begin position="1"/>
        <end position="63"/>
    </location>
</feature>
<dbReference type="EMBL" id="UINC01096780">
    <property type="protein sequence ID" value="SVC53948.1"/>
    <property type="molecule type" value="Genomic_DNA"/>
</dbReference>
<name>A0A382N044_9ZZZZ</name>
<evidence type="ECO:0000313" key="2">
    <source>
        <dbReference type="EMBL" id="SVC53948.1"/>
    </source>
</evidence>
<gene>
    <name evidence="2" type="ORF">METZ01_LOCUS306802</name>
</gene>
<sequence length="63" mass="6828">MPGNKRPNRKPGVKKTHKPSATNENKIGEIPNKGGKHVTKTFGPKPSRSPISPGMNRGSARNR</sequence>
<accession>A0A382N044</accession>
<evidence type="ECO:0000256" key="1">
    <source>
        <dbReference type="SAM" id="MobiDB-lite"/>
    </source>
</evidence>
<feature type="compositionally biased region" description="Basic residues" evidence="1">
    <location>
        <begin position="1"/>
        <end position="18"/>
    </location>
</feature>
<organism evidence="2">
    <name type="scientific">marine metagenome</name>
    <dbReference type="NCBI Taxonomy" id="408172"/>
    <lineage>
        <taxon>unclassified sequences</taxon>
        <taxon>metagenomes</taxon>
        <taxon>ecological metagenomes</taxon>
    </lineage>
</organism>
<dbReference type="AlphaFoldDB" id="A0A382N044"/>
<protein>
    <submittedName>
        <fullName evidence="2">Uncharacterized protein</fullName>
    </submittedName>
</protein>
<reference evidence="2" key="1">
    <citation type="submission" date="2018-05" db="EMBL/GenBank/DDBJ databases">
        <authorList>
            <person name="Lanie J.A."/>
            <person name="Ng W.-L."/>
            <person name="Kazmierczak K.M."/>
            <person name="Andrzejewski T.M."/>
            <person name="Davidsen T.M."/>
            <person name="Wayne K.J."/>
            <person name="Tettelin H."/>
            <person name="Glass J.I."/>
            <person name="Rusch D."/>
            <person name="Podicherti R."/>
            <person name="Tsui H.-C.T."/>
            <person name="Winkler M.E."/>
        </authorList>
    </citation>
    <scope>NUCLEOTIDE SEQUENCE</scope>
</reference>
<proteinExistence type="predicted"/>